<dbReference type="InterPro" id="IPR013855">
    <property type="entry name" value="Cdc37_N_dom"/>
</dbReference>
<comment type="caution">
    <text evidence="11">The sequence shown here is derived from an EMBL/GenBank/DDBJ whole genome shotgun (WGS) entry which is preliminary data.</text>
</comment>
<evidence type="ECO:0000256" key="7">
    <source>
        <dbReference type="SAM" id="MobiDB-lite"/>
    </source>
</evidence>
<feature type="compositionally biased region" description="Acidic residues" evidence="7">
    <location>
        <begin position="226"/>
        <end position="242"/>
    </location>
</feature>
<keyword evidence="12" id="KW-1185">Reference proteome</keyword>
<protein>
    <recommendedName>
        <fullName evidence="5">Hsp90 chaperone protein kinase-targeting subunit</fullName>
    </recommendedName>
</protein>
<dbReference type="EMBL" id="MCGE01000038">
    <property type="protein sequence ID" value="ORZ06704.1"/>
    <property type="molecule type" value="Genomic_DNA"/>
</dbReference>
<dbReference type="Pfam" id="PF08564">
    <property type="entry name" value="CDC37_C"/>
    <property type="match status" value="1"/>
</dbReference>
<dbReference type="GO" id="GO:0050821">
    <property type="term" value="P:protein stabilization"/>
    <property type="evidence" value="ECO:0007669"/>
    <property type="project" value="TreeGrafter"/>
</dbReference>
<keyword evidence="4" id="KW-0143">Chaperone</keyword>
<dbReference type="GO" id="GO:0031072">
    <property type="term" value="F:heat shock protein binding"/>
    <property type="evidence" value="ECO:0007669"/>
    <property type="project" value="EnsemblFungi"/>
</dbReference>
<evidence type="ECO:0000313" key="11">
    <source>
        <dbReference type="EMBL" id="ORZ06704.1"/>
    </source>
</evidence>
<dbReference type="InterPro" id="IPR004918">
    <property type="entry name" value="Cdc37"/>
</dbReference>
<evidence type="ECO:0000256" key="2">
    <source>
        <dbReference type="ARBA" id="ARBA00006222"/>
    </source>
</evidence>
<dbReference type="Pfam" id="PF03234">
    <property type="entry name" value="CDC37_N"/>
    <property type="match status" value="1"/>
</dbReference>
<evidence type="ECO:0000256" key="1">
    <source>
        <dbReference type="ARBA" id="ARBA00004496"/>
    </source>
</evidence>
<dbReference type="InterPro" id="IPR013874">
    <property type="entry name" value="Cdc37_Hsp90-bd"/>
</dbReference>
<dbReference type="Pfam" id="PF08565">
    <property type="entry name" value="CDC37_M"/>
    <property type="match status" value="1"/>
</dbReference>
<evidence type="ECO:0000259" key="8">
    <source>
        <dbReference type="SMART" id="SM01069"/>
    </source>
</evidence>
<feature type="region of interest" description="Disordered" evidence="7">
    <location>
        <begin position="179"/>
        <end position="242"/>
    </location>
</feature>
<dbReference type="SMART" id="SM01069">
    <property type="entry name" value="CDC37_C"/>
    <property type="match status" value="1"/>
</dbReference>
<dbReference type="Proteomes" id="UP000193560">
    <property type="component" value="Unassembled WGS sequence"/>
</dbReference>
<dbReference type="GO" id="GO:0051082">
    <property type="term" value="F:unfolded protein binding"/>
    <property type="evidence" value="ECO:0007669"/>
    <property type="project" value="TreeGrafter"/>
</dbReference>
<dbReference type="InterPro" id="IPR013873">
    <property type="entry name" value="Cdc37_C"/>
</dbReference>
<name>A0A1X2I1Z6_9FUNG</name>
<comment type="subcellular location">
    <subcellularLocation>
        <location evidence="1">Cytoplasm</location>
    </subcellularLocation>
</comment>
<dbReference type="GO" id="GO:0019901">
    <property type="term" value="F:protein kinase binding"/>
    <property type="evidence" value="ECO:0007669"/>
    <property type="project" value="InterPro"/>
</dbReference>
<keyword evidence="6" id="KW-0175">Coiled coil</keyword>
<dbReference type="SUPFAM" id="SSF101391">
    <property type="entry name" value="Hsp90 co-chaperone CDC37"/>
    <property type="match status" value="1"/>
</dbReference>
<evidence type="ECO:0000313" key="12">
    <source>
        <dbReference type="Proteomes" id="UP000193560"/>
    </source>
</evidence>
<dbReference type="PANTHER" id="PTHR12800">
    <property type="entry name" value="CDC37-RELATED"/>
    <property type="match status" value="1"/>
</dbReference>
<dbReference type="STRING" id="90262.A0A1X2I1Z6"/>
<dbReference type="GO" id="GO:0006457">
    <property type="term" value="P:protein folding"/>
    <property type="evidence" value="ECO:0007669"/>
    <property type="project" value="EnsemblFungi"/>
</dbReference>
<dbReference type="InterPro" id="IPR038189">
    <property type="entry name" value="Cdc37_Hsp90-bd_sf"/>
</dbReference>
<evidence type="ECO:0000256" key="4">
    <source>
        <dbReference type="ARBA" id="ARBA00023186"/>
    </source>
</evidence>
<dbReference type="AlphaFoldDB" id="A0A1X2I1Z6"/>
<dbReference type="PANTHER" id="PTHR12800:SF4">
    <property type="entry name" value="HSP90 CO-CHAPERONE CDC37"/>
    <property type="match status" value="1"/>
</dbReference>
<organism evidence="11 12">
    <name type="scientific">Absidia repens</name>
    <dbReference type="NCBI Taxonomy" id="90262"/>
    <lineage>
        <taxon>Eukaryota</taxon>
        <taxon>Fungi</taxon>
        <taxon>Fungi incertae sedis</taxon>
        <taxon>Mucoromycota</taxon>
        <taxon>Mucoromycotina</taxon>
        <taxon>Mucoromycetes</taxon>
        <taxon>Mucorales</taxon>
        <taxon>Cunninghamellaceae</taxon>
        <taxon>Absidia</taxon>
    </lineage>
</organism>
<evidence type="ECO:0000256" key="6">
    <source>
        <dbReference type="SAM" id="Coils"/>
    </source>
</evidence>
<evidence type="ECO:0000256" key="3">
    <source>
        <dbReference type="ARBA" id="ARBA00022490"/>
    </source>
</evidence>
<feature type="coiled-coil region" evidence="6">
    <location>
        <begin position="136"/>
        <end position="163"/>
    </location>
</feature>
<reference evidence="11 12" key="1">
    <citation type="submission" date="2016-07" db="EMBL/GenBank/DDBJ databases">
        <title>Pervasive Adenine N6-methylation of Active Genes in Fungi.</title>
        <authorList>
            <consortium name="DOE Joint Genome Institute"/>
            <person name="Mondo S.J."/>
            <person name="Dannebaum R.O."/>
            <person name="Kuo R.C."/>
            <person name="Labutti K."/>
            <person name="Haridas S."/>
            <person name="Kuo A."/>
            <person name="Salamov A."/>
            <person name="Ahrendt S.R."/>
            <person name="Lipzen A."/>
            <person name="Sullivan W."/>
            <person name="Andreopoulos W.B."/>
            <person name="Clum A."/>
            <person name="Lindquist E."/>
            <person name="Daum C."/>
            <person name="Ramamoorthy G.K."/>
            <person name="Gryganskyi A."/>
            <person name="Culley D."/>
            <person name="Magnuson J.K."/>
            <person name="James T.Y."/>
            <person name="O'Malley M.A."/>
            <person name="Stajich J.E."/>
            <person name="Spatafora J.W."/>
            <person name="Visel A."/>
            <person name="Grigoriev I.V."/>
        </authorList>
    </citation>
    <scope>NUCLEOTIDE SEQUENCE [LARGE SCALE GENOMIC DNA]</scope>
    <source>
        <strain evidence="11 12">NRRL 1336</strain>
    </source>
</reference>
<proteinExistence type="inferred from homology"/>
<evidence type="ECO:0000259" key="9">
    <source>
        <dbReference type="SMART" id="SM01070"/>
    </source>
</evidence>
<dbReference type="GO" id="GO:0005634">
    <property type="term" value="C:nucleus"/>
    <property type="evidence" value="ECO:0007669"/>
    <property type="project" value="EnsemblFungi"/>
</dbReference>
<gene>
    <name evidence="11" type="ORF">BCR42DRAFT_427040</name>
</gene>
<feature type="compositionally biased region" description="Polar residues" evidence="7">
    <location>
        <begin position="179"/>
        <end position="188"/>
    </location>
</feature>
<feature type="domain" description="Cdc37 C-terminal" evidence="8">
    <location>
        <begin position="380"/>
        <end position="459"/>
    </location>
</feature>
<feature type="domain" description="Cdc37 Hsp90 binding" evidence="9">
    <location>
        <begin position="179"/>
        <end position="365"/>
    </location>
</feature>
<dbReference type="OrthoDB" id="440202at2759"/>
<dbReference type="GO" id="GO:0051087">
    <property type="term" value="F:protein-folding chaperone binding"/>
    <property type="evidence" value="ECO:0007669"/>
    <property type="project" value="TreeGrafter"/>
</dbReference>
<evidence type="ECO:0000256" key="5">
    <source>
        <dbReference type="ARBA" id="ARBA00031396"/>
    </source>
</evidence>
<keyword evidence="3" id="KW-0963">Cytoplasm</keyword>
<dbReference type="Gene3D" id="1.20.58.610">
    <property type="entry name" value="Cdc37, Hsp90 binding domain"/>
    <property type="match status" value="1"/>
</dbReference>
<dbReference type="Gene3D" id="6.10.140.250">
    <property type="match status" value="1"/>
</dbReference>
<feature type="domain" description="Cdc37 N-terminal" evidence="10">
    <location>
        <begin position="2"/>
        <end position="181"/>
    </location>
</feature>
<dbReference type="SMART" id="SM01070">
    <property type="entry name" value="CDC37_M"/>
    <property type="match status" value="1"/>
</dbReference>
<dbReference type="GO" id="GO:0005737">
    <property type="term" value="C:cytoplasm"/>
    <property type="evidence" value="ECO:0007669"/>
    <property type="project" value="UniProtKB-SubCell"/>
</dbReference>
<evidence type="ECO:0000259" key="10">
    <source>
        <dbReference type="SMART" id="SM01071"/>
    </source>
</evidence>
<sequence>MPLDYSKWDNLELSDDSDIEVHPNVDKRSMIRWKQQAIHQERAERRAKMDQLEKIIPQQKRTIEQIQHLITTLTTKGVQDVLTAIGEQQKKAREQGLSQQQAKDGMSLDQVFDTMVQQIQTGLQQSSEDTIKKSLLERMQQTLETTQKVCDEAQAELAKLTAESNKKMTSENMFHETSNRTMMNTSGPKKTIKKKETVTETLNPNAKMKDLSLSDARTTSTSNDSAEADADDEDEDDEDDGADIELTPKAAAFAKLEGFGPSFKYIQQHGEIVTETISDQILAEAFTAQLRGESRFAKNCVIQSLTLQYCGQLGKDGVNVFFQRMQGSNEQARRMFADDVTKTYQRIEQRCAEIIQEQQESAPVETIQLQPLSDGSELTVRIPKEDDPELKASEQGAKILEVYHSLPPNFRTALETGDLDKINKVLEKMKVEDAEFVVEVCSNYGFLDVGSEVVDGTGQGADN</sequence>
<dbReference type="SMART" id="SM01071">
    <property type="entry name" value="CDC37_N"/>
    <property type="match status" value="1"/>
</dbReference>
<comment type="similarity">
    <text evidence="2">Belongs to the CDC37 family.</text>
</comment>
<accession>A0A1X2I1Z6</accession>